<dbReference type="GO" id="GO:0003677">
    <property type="term" value="F:DNA binding"/>
    <property type="evidence" value="ECO:0007669"/>
    <property type="project" value="UniProtKB-KW"/>
</dbReference>
<dbReference type="SMART" id="SM00354">
    <property type="entry name" value="HTH_LACI"/>
    <property type="match status" value="1"/>
</dbReference>
<keyword evidence="1" id="KW-0805">Transcription regulation</keyword>
<dbReference type="Gene3D" id="3.40.50.2300">
    <property type="match status" value="2"/>
</dbReference>
<dbReference type="InterPro" id="IPR000843">
    <property type="entry name" value="HTH_LacI"/>
</dbReference>
<keyword evidence="3" id="KW-0804">Transcription</keyword>
<evidence type="ECO:0000256" key="1">
    <source>
        <dbReference type="ARBA" id="ARBA00023015"/>
    </source>
</evidence>
<dbReference type="InterPro" id="IPR046335">
    <property type="entry name" value="LacI/GalR-like_sensor"/>
</dbReference>
<evidence type="ECO:0000256" key="2">
    <source>
        <dbReference type="ARBA" id="ARBA00023125"/>
    </source>
</evidence>
<sequence length="338" mass="36413">MTGKSANVTMADVGALAGVTARTVSNVLSNHPSVRPETRDRVLRAVDQLGYRMNTSARGLKTGRTGSITLAIPDLGIDYFNELARRVIVESERHGWSVVIQQTGARRETELDILSGARRQHSDGLIFQPHALGPGDEKHLTGNDRLVILGDRIFNGPVDHVAMANTDAARLATQYLIGRGRTRIAAIGSNPGVSTISAASLRLQGYLQAMQEAGLPTPPERIVVAEEWHLRDGAVAMTHLLRLDERPDAVFCFNDTLAIGALHAAAMNGVRVPDEIAVVGFDNVPAAQYAFPPLTTIEPGTEQIAKMAVDLLAARVNGRTDPPREIFTDSSLVVRRSA</sequence>
<dbReference type="EMBL" id="BAAAMK010000001">
    <property type="protein sequence ID" value="GAA1938489.1"/>
    <property type="molecule type" value="Genomic_DNA"/>
</dbReference>
<organism evidence="5 6">
    <name type="scientific">Agromyces allii</name>
    <dbReference type="NCBI Taxonomy" id="393607"/>
    <lineage>
        <taxon>Bacteria</taxon>
        <taxon>Bacillati</taxon>
        <taxon>Actinomycetota</taxon>
        <taxon>Actinomycetes</taxon>
        <taxon>Micrococcales</taxon>
        <taxon>Microbacteriaceae</taxon>
        <taxon>Agromyces</taxon>
    </lineage>
</organism>
<evidence type="ECO:0000313" key="5">
    <source>
        <dbReference type="EMBL" id="GAA1938489.1"/>
    </source>
</evidence>
<dbReference type="CDD" id="cd01392">
    <property type="entry name" value="HTH_LacI"/>
    <property type="match status" value="1"/>
</dbReference>
<evidence type="ECO:0000313" key="6">
    <source>
        <dbReference type="Proteomes" id="UP001499954"/>
    </source>
</evidence>
<dbReference type="Proteomes" id="UP001499954">
    <property type="component" value="Unassembled WGS sequence"/>
</dbReference>
<dbReference type="SUPFAM" id="SSF53822">
    <property type="entry name" value="Periplasmic binding protein-like I"/>
    <property type="match status" value="1"/>
</dbReference>
<dbReference type="SUPFAM" id="SSF47413">
    <property type="entry name" value="lambda repressor-like DNA-binding domains"/>
    <property type="match status" value="1"/>
</dbReference>
<evidence type="ECO:0000256" key="3">
    <source>
        <dbReference type="ARBA" id="ARBA00023163"/>
    </source>
</evidence>
<gene>
    <name evidence="5" type="ORF">GCM10009717_01130</name>
</gene>
<dbReference type="PANTHER" id="PTHR30146">
    <property type="entry name" value="LACI-RELATED TRANSCRIPTIONAL REPRESSOR"/>
    <property type="match status" value="1"/>
</dbReference>
<keyword evidence="6" id="KW-1185">Reference proteome</keyword>
<evidence type="ECO:0000259" key="4">
    <source>
        <dbReference type="PROSITE" id="PS50932"/>
    </source>
</evidence>
<keyword evidence="2 5" id="KW-0238">DNA-binding</keyword>
<dbReference type="InterPro" id="IPR028082">
    <property type="entry name" value="Peripla_BP_I"/>
</dbReference>
<comment type="caution">
    <text evidence="5">The sequence shown here is derived from an EMBL/GenBank/DDBJ whole genome shotgun (WGS) entry which is preliminary data.</text>
</comment>
<proteinExistence type="predicted"/>
<accession>A0ABN2PYB4</accession>
<reference evidence="5 6" key="1">
    <citation type="journal article" date="2019" name="Int. J. Syst. Evol. Microbiol.">
        <title>The Global Catalogue of Microorganisms (GCM) 10K type strain sequencing project: providing services to taxonomists for standard genome sequencing and annotation.</title>
        <authorList>
            <consortium name="The Broad Institute Genomics Platform"/>
            <consortium name="The Broad Institute Genome Sequencing Center for Infectious Disease"/>
            <person name="Wu L."/>
            <person name="Ma J."/>
        </authorList>
    </citation>
    <scope>NUCLEOTIDE SEQUENCE [LARGE SCALE GENOMIC DNA]</scope>
    <source>
        <strain evidence="5 6">JCM 13584</strain>
    </source>
</reference>
<dbReference type="Gene3D" id="1.10.260.40">
    <property type="entry name" value="lambda repressor-like DNA-binding domains"/>
    <property type="match status" value="1"/>
</dbReference>
<dbReference type="CDD" id="cd06267">
    <property type="entry name" value="PBP1_LacI_sugar_binding-like"/>
    <property type="match status" value="1"/>
</dbReference>
<dbReference type="PANTHER" id="PTHR30146:SF153">
    <property type="entry name" value="LACTOSE OPERON REPRESSOR"/>
    <property type="match status" value="1"/>
</dbReference>
<dbReference type="RefSeq" id="WP_211373558.1">
    <property type="nucleotide sequence ID" value="NZ_BAAAMK010000001.1"/>
</dbReference>
<name>A0ABN2PYB4_9MICO</name>
<feature type="domain" description="HTH lacI-type" evidence="4">
    <location>
        <begin position="8"/>
        <end position="62"/>
    </location>
</feature>
<dbReference type="Pfam" id="PF00356">
    <property type="entry name" value="LacI"/>
    <property type="match status" value="1"/>
</dbReference>
<dbReference type="InterPro" id="IPR010982">
    <property type="entry name" value="Lambda_DNA-bd_dom_sf"/>
</dbReference>
<protein>
    <submittedName>
        <fullName evidence="5">LacI family DNA-binding transcriptional regulator</fullName>
    </submittedName>
</protein>
<dbReference type="Pfam" id="PF13377">
    <property type="entry name" value="Peripla_BP_3"/>
    <property type="match status" value="1"/>
</dbReference>
<dbReference type="PROSITE" id="PS50932">
    <property type="entry name" value="HTH_LACI_2"/>
    <property type="match status" value="1"/>
</dbReference>